<keyword evidence="5" id="KW-0276">Fatty acid metabolism</keyword>
<dbReference type="Gene3D" id="3.40.50.1820">
    <property type="entry name" value="alpha/beta hydrolase"/>
    <property type="match status" value="1"/>
</dbReference>
<keyword evidence="9" id="KW-1185">Reference proteome</keyword>
<dbReference type="Proteomes" id="UP000762253">
    <property type="component" value="Unassembled WGS sequence"/>
</dbReference>
<comment type="caution">
    <text evidence="8">The sequence shown here is derived from an EMBL/GenBank/DDBJ whole genome shotgun (WGS) entry which is preliminary data.</text>
</comment>
<dbReference type="InterPro" id="IPR020802">
    <property type="entry name" value="TesA-like"/>
</dbReference>
<dbReference type="Pfam" id="PF00550">
    <property type="entry name" value="PP-binding"/>
    <property type="match status" value="1"/>
</dbReference>
<keyword evidence="4" id="KW-0436">Ligase</keyword>
<evidence type="ECO:0000256" key="6">
    <source>
        <dbReference type="ARBA" id="ARBA00023098"/>
    </source>
</evidence>
<evidence type="ECO:0000256" key="3">
    <source>
        <dbReference type="ARBA" id="ARBA00022553"/>
    </source>
</evidence>
<evidence type="ECO:0000256" key="2">
    <source>
        <dbReference type="ARBA" id="ARBA00022450"/>
    </source>
</evidence>
<dbReference type="SUPFAM" id="SSF53474">
    <property type="entry name" value="alpha/beta-Hydrolases"/>
    <property type="match status" value="1"/>
</dbReference>
<evidence type="ECO:0000256" key="4">
    <source>
        <dbReference type="ARBA" id="ARBA00022598"/>
    </source>
</evidence>
<dbReference type="InterPro" id="IPR040097">
    <property type="entry name" value="FAAL/FAAC"/>
</dbReference>
<dbReference type="SMART" id="SM00823">
    <property type="entry name" value="PKS_PP"/>
    <property type="match status" value="1"/>
</dbReference>
<reference evidence="8 9" key="1">
    <citation type="submission" date="2018-06" db="EMBL/GenBank/DDBJ databases">
        <title>Comparative genomics of Brasilonema spp. strains.</title>
        <authorList>
            <person name="Alvarenga D.O."/>
            <person name="Fiore M.F."/>
            <person name="Varani A.M."/>
        </authorList>
    </citation>
    <scope>NUCLEOTIDE SEQUENCE [LARGE SCALE GENOMIC DNA]</scope>
    <source>
        <strain evidence="8 9">UFV-OR1</strain>
    </source>
</reference>
<dbReference type="Gene3D" id="3.40.50.12780">
    <property type="entry name" value="N-terminal domain of ligase-like"/>
    <property type="match status" value="1"/>
</dbReference>
<evidence type="ECO:0000259" key="7">
    <source>
        <dbReference type="PROSITE" id="PS50075"/>
    </source>
</evidence>
<dbReference type="InterPro" id="IPR025110">
    <property type="entry name" value="AMP-bd_C"/>
</dbReference>
<dbReference type="SUPFAM" id="SSF47336">
    <property type="entry name" value="ACP-like"/>
    <property type="match status" value="1"/>
</dbReference>
<name>A0ABX1MFV6_9CYAN</name>
<dbReference type="CDD" id="cd05931">
    <property type="entry name" value="FAAL"/>
    <property type="match status" value="1"/>
</dbReference>
<organism evidence="8 9">
    <name type="scientific">Brasilonema octagenarum UFV-OR1</name>
    <dbReference type="NCBI Taxonomy" id="417115"/>
    <lineage>
        <taxon>Bacteria</taxon>
        <taxon>Bacillati</taxon>
        <taxon>Cyanobacteriota</taxon>
        <taxon>Cyanophyceae</taxon>
        <taxon>Nostocales</taxon>
        <taxon>Scytonemataceae</taxon>
        <taxon>Brasilonema</taxon>
        <taxon>Octagenarum group</taxon>
    </lineage>
</organism>
<gene>
    <name evidence="8" type="ORF">DP115_23910</name>
</gene>
<dbReference type="InterPro" id="IPR029058">
    <property type="entry name" value="AB_hydrolase_fold"/>
</dbReference>
<dbReference type="InterPro" id="IPR006162">
    <property type="entry name" value="Ppantetheine_attach_site"/>
</dbReference>
<evidence type="ECO:0000313" key="9">
    <source>
        <dbReference type="Proteomes" id="UP000762253"/>
    </source>
</evidence>
<dbReference type="PROSITE" id="PS00012">
    <property type="entry name" value="PHOSPHOPANTETHEINE"/>
    <property type="match status" value="1"/>
</dbReference>
<dbReference type="Pfam" id="PF00501">
    <property type="entry name" value="AMP-binding"/>
    <property type="match status" value="1"/>
</dbReference>
<accession>A0ABX1MFV6</accession>
<protein>
    <submittedName>
        <fullName evidence="8">AMP-dependent synthetase</fullName>
    </submittedName>
</protein>
<dbReference type="Pfam" id="PF23024">
    <property type="entry name" value="AMP-dom_DIP2-like"/>
    <property type="match status" value="1"/>
</dbReference>
<keyword evidence="3" id="KW-0597">Phosphoprotein</keyword>
<dbReference type="InterPro" id="IPR001031">
    <property type="entry name" value="Thioesterase"/>
</dbReference>
<dbReference type="InterPro" id="IPR000873">
    <property type="entry name" value="AMP-dep_synth/lig_dom"/>
</dbReference>
<proteinExistence type="inferred from homology"/>
<dbReference type="InterPro" id="IPR042099">
    <property type="entry name" value="ANL_N_sf"/>
</dbReference>
<evidence type="ECO:0000313" key="8">
    <source>
        <dbReference type="EMBL" id="NMF65634.1"/>
    </source>
</evidence>
<evidence type="ECO:0000256" key="5">
    <source>
        <dbReference type="ARBA" id="ARBA00022832"/>
    </source>
</evidence>
<dbReference type="Gene3D" id="3.30.300.30">
    <property type="match status" value="1"/>
</dbReference>
<sequence length="991" mass="109512">MKFSNLVDLLHYRSQNQPDQKTYTFLQDGETISSSLTYQELELQARAIAAYLQSINATGERVLLLYPPGLEFIAGFFGCLYAGAIAIPAYPPRPNQSLSRLEAIATDAEVKVAFTTSSLLVYLESRFDENPELARRMHLLATDNIASDLGADWQKPTLSSDTLAFLQYTSGSTGTPKGVMIAHSNLMHNLAMSHKSGELTSNSRTVTWLPFGHNTGLIVGVIQPVYSDFPVTIMSPLDFLQKPLRWLMAISRYKATQSLAPNFAYDMACFQTTAEQRAMLDLSSWELAVSGAEPVRAETIERFVATFTQCGFRREAFNPGYGMAESVVGISLGLKKQPAVIQNIEKAAFEQNRVVVAVGESESTQKIVGCGRTWLDQKILIVNPESLIQCPPEEVGEIWVSSPSVAQGYWNRPDATKETFHGYLADTNEGPFLRTGDLGFLLDKELFVTGRLKDLIIIRGRNHYPQDIEFTVEKSHPALQPSCSAAFSVEVESEERLVIACEVKQTYLEKLNVDQVVAAIRQAVSQQHDLQVYAVLLLNTGSIPKTGSNKIQRHACRVGFLDGSLDVVASSIHKEFNVIERQVFPERKALLDTSPEKRQGLLKSHLQNLISKILTVDPSQLDWQQPLTSMGLDSLMVIELTNLLEESLGCSLGSTVIFDYPTVEALVDYLVKKVLSSEPSESSQAELPQDDKPEALSYSALVAIQSGGSKPPFFCVPGSVGTTFYLHTLALHLGQDQPFYGLQALGLDDEAQPYTKIEEIAAHYIEALQSIQPQGPYFLGGHSFGGKVAFEISQQLLSSGHQVALLAVLDIPAPLPNQPIRVDWDDIQCMVELASLFGRLLGKKLEVSYNDLALLAPDEQVNYVVEQLKIVNVLPSEAGTKQVRGLVKVLKANLQAMANYMPQEVYPTRIAFFRANEVHPWDAATWLSDEVLRDSTFGWSQLSIEAVDIHFVPGDHVTMMVEPHVQILAERLRVSLERAQAHVLANEVPAS</sequence>
<dbReference type="SMART" id="SM00824">
    <property type="entry name" value="PKS_TE"/>
    <property type="match status" value="1"/>
</dbReference>
<dbReference type="SMART" id="SM01294">
    <property type="entry name" value="PKS_PP_betabranch"/>
    <property type="match status" value="1"/>
</dbReference>
<dbReference type="Gene3D" id="1.10.1200.10">
    <property type="entry name" value="ACP-like"/>
    <property type="match status" value="1"/>
</dbReference>
<keyword evidence="6" id="KW-0443">Lipid metabolism</keyword>
<dbReference type="InterPro" id="IPR009081">
    <property type="entry name" value="PP-bd_ACP"/>
</dbReference>
<dbReference type="InterPro" id="IPR020845">
    <property type="entry name" value="AMP-binding_CS"/>
</dbReference>
<feature type="domain" description="Carrier" evidence="7">
    <location>
        <begin position="600"/>
        <end position="674"/>
    </location>
</feature>
<dbReference type="Pfam" id="PF00975">
    <property type="entry name" value="Thioesterase"/>
    <property type="match status" value="1"/>
</dbReference>
<evidence type="ECO:0000256" key="1">
    <source>
        <dbReference type="ARBA" id="ARBA00006432"/>
    </source>
</evidence>
<dbReference type="RefSeq" id="WP_169267198.1">
    <property type="nucleotide sequence ID" value="NZ_QMEC01000112.1"/>
</dbReference>
<dbReference type="InterPro" id="IPR020806">
    <property type="entry name" value="PKS_PP-bd"/>
</dbReference>
<dbReference type="SUPFAM" id="SSF56801">
    <property type="entry name" value="Acetyl-CoA synthetase-like"/>
    <property type="match status" value="1"/>
</dbReference>
<dbReference type="PROSITE" id="PS00455">
    <property type="entry name" value="AMP_BINDING"/>
    <property type="match status" value="1"/>
</dbReference>
<dbReference type="PANTHER" id="PTHR22754">
    <property type="entry name" value="DISCO-INTERACTING PROTEIN 2 DIP2 -RELATED"/>
    <property type="match status" value="1"/>
</dbReference>
<dbReference type="InterPro" id="IPR045851">
    <property type="entry name" value="AMP-bd_C_sf"/>
</dbReference>
<dbReference type="PANTHER" id="PTHR22754:SF32">
    <property type="entry name" value="DISCO-INTERACTING PROTEIN 2"/>
    <property type="match status" value="1"/>
</dbReference>
<dbReference type="PROSITE" id="PS50075">
    <property type="entry name" value="CARRIER"/>
    <property type="match status" value="1"/>
</dbReference>
<keyword evidence="2" id="KW-0596">Phosphopantetheine</keyword>
<dbReference type="InterPro" id="IPR036736">
    <property type="entry name" value="ACP-like_sf"/>
</dbReference>
<dbReference type="EMBL" id="QMEC01000112">
    <property type="protein sequence ID" value="NMF65634.1"/>
    <property type="molecule type" value="Genomic_DNA"/>
</dbReference>
<comment type="similarity">
    <text evidence="1">Belongs to the ATP-dependent AMP-binding enzyme family.</text>
</comment>